<accession>A0A7C5PHI5</accession>
<dbReference type="EMBL" id="DRUY01000209">
    <property type="protein sequence ID" value="HHI66131.1"/>
    <property type="molecule type" value="Genomic_DNA"/>
</dbReference>
<protein>
    <submittedName>
        <fullName evidence="1">Uncharacterized protein</fullName>
    </submittedName>
</protein>
<proteinExistence type="predicted"/>
<gene>
    <name evidence="1" type="ORF">ENL70_06260</name>
</gene>
<name>A0A7C5PHI5_9BACT</name>
<organism evidence="1">
    <name type="scientific">Thermodesulfobium narugense</name>
    <dbReference type="NCBI Taxonomy" id="184064"/>
    <lineage>
        <taxon>Bacteria</taxon>
        <taxon>Pseudomonadati</taxon>
        <taxon>Thermodesulfobiota</taxon>
        <taxon>Thermodesulfobiia</taxon>
        <taxon>Thermodesulfobiales</taxon>
        <taxon>Thermodesulfobiaceae</taxon>
        <taxon>Thermodesulfobium</taxon>
    </lineage>
</organism>
<dbReference type="AlphaFoldDB" id="A0A7C5PHI5"/>
<sequence length="122" mass="13296">MIEEYPNASIDWGKNQISAVGFGVGGFNSANPFESSYQAAMKNAKDRMISVIMMLKGTKGVSLRELLSNPENMSKLNAWIETLNVKVLKYSDNSVKVILTGTLKDAPDSLEKALGVELQSPN</sequence>
<comment type="caution">
    <text evidence="1">The sequence shown here is derived from an EMBL/GenBank/DDBJ whole genome shotgun (WGS) entry which is preliminary data.</text>
</comment>
<evidence type="ECO:0000313" key="1">
    <source>
        <dbReference type="EMBL" id="HHI66131.1"/>
    </source>
</evidence>
<reference evidence="1" key="1">
    <citation type="journal article" date="2020" name="mSystems">
        <title>Genome- and Community-Level Interaction Insights into Carbon Utilization and Element Cycling Functions of Hydrothermarchaeota in Hydrothermal Sediment.</title>
        <authorList>
            <person name="Zhou Z."/>
            <person name="Liu Y."/>
            <person name="Xu W."/>
            <person name="Pan J."/>
            <person name="Luo Z.H."/>
            <person name="Li M."/>
        </authorList>
    </citation>
    <scope>NUCLEOTIDE SEQUENCE [LARGE SCALE GENOMIC DNA]</scope>
    <source>
        <strain evidence="1">SpSt-1019</strain>
    </source>
</reference>